<evidence type="ECO:0000313" key="11">
    <source>
        <dbReference type="Proteomes" id="UP000824229"/>
    </source>
</evidence>
<organism evidence="10 11">
    <name type="scientific">Candidatus Cellulosilyticum pullistercoris</name>
    <dbReference type="NCBI Taxonomy" id="2838521"/>
    <lineage>
        <taxon>Bacteria</taxon>
        <taxon>Bacillati</taxon>
        <taxon>Bacillota</taxon>
        <taxon>Clostridia</taxon>
        <taxon>Lachnospirales</taxon>
        <taxon>Cellulosilyticaceae</taxon>
        <taxon>Cellulosilyticum</taxon>
    </lineage>
</organism>
<dbReference type="InterPro" id="IPR027417">
    <property type="entry name" value="P-loop_NTPase"/>
</dbReference>
<reference evidence="10" key="2">
    <citation type="submission" date="2021-04" db="EMBL/GenBank/DDBJ databases">
        <authorList>
            <person name="Gilroy R."/>
        </authorList>
    </citation>
    <scope>NUCLEOTIDE SEQUENCE</scope>
    <source>
        <strain evidence="10">B5-657</strain>
    </source>
</reference>
<reference evidence="10" key="1">
    <citation type="journal article" date="2021" name="PeerJ">
        <title>Extensive microbial diversity within the chicken gut microbiome revealed by metagenomics and culture.</title>
        <authorList>
            <person name="Gilroy R."/>
            <person name="Ravi A."/>
            <person name="Getino M."/>
            <person name="Pursley I."/>
            <person name="Horton D.L."/>
            <person name="Alikhan N.F."/>
            <person name="Baker D."/>
            <person name="Gharbi K."/>
            <person name="Hall N."/>
            <person name="Watson M."/>
            <person name="Adriaenssens E.M."/>
            <person name="Foster-Nyarko E."/>
            <person name="Jarju S."/>
            <person name="Secka A."/>
            <person name="Antonio M."/>
            <person name="Oren A."/>
            <person name="Chaudhuri R.R."/>
            <person name="La Ragione R."/>
            <person name="Hildebrand F."/>
            <person name="Pallen M.J."/>
        </authorList>
    </citation>
    <scope>NUCLEOTIDE SEQUENCE</scope>
    <source>
        <strain evidence="10">B5-657</strain>
    </source>
</reference>
<dbReference type="EC" id="2.7.4.25" evidence="2"/>
<evidence type="ECO:0000256" key="7">
    <source>
        <dbReference type="ARBA" id="ARBA00047615"/>
    </source>
</evidence>
<comment type="similarity">
    <text evidence="1">Belongs to the cytidylate kinase family. Type 1 subfamily.</text>
</comment>
<proteinExistence type="inferred from homology"/>
<feature type="domain" description="Cytidylate kinase" evidence="9">
    <location>
        <begin position="14"/>
        <end position="161"/>
    </location>
</feature>
<keyword evidence="6" id="KW-0067">ATP-binding</keyword>
<sequence length="167" mass="18701">EAVCKSLGDMHIILKTSEQGQQIYLNDVNVSQSIRTDIVAAAASKVATYGPVRSELVKRQQEMASLQSVVMDGRDIGTVVLPFATLKIFLTASVDERAKRRYKEYIEKGMDVSLETLKDEIKARDAQDAGRKISPLKKAEDAVEIDTTYMHIDEIVECIKNKLLERL</sequence>
<dbReference type="Pfam" id="PF02224">
    <property type="entry name" value="Cytidylate_kin"/>
    <property type="match status" value="1"/>
</dbReference>
<evidence type="ECO:0000313" key="10">
    <source>
        <dbReference type="EMBL" id="MBU3804276.1"/>
    </source>
</evidence>
<evidence type="ECO:0000256" key="6">
    <source>
        <dbReference type="ARBA" id="ARBA00022840"/>
    </source>
</evidence>
<evidence type="ECO:0000256" key="2">
    <source>
        <dbReference type="ARBA" id="ARBA00012906"/>
    </source>
</evidence>
<dbReference type="NCBIfam" id="TIGR00017">
    <property type="entry name" value="cmk"/>
    <property type="match status" value="1"/>
</dbReference>
<dbReference type="InterPro" id="IPR003136">
    <property type="entry name" value="Cytidylate_kin"/>
</dbReference>
<evidence type="ECO:0000256" key="3">
    <source>
        <dbReference type="ARBA" id="ARBA00022679"/>
    </source>
</evidence>
<dbReference type="GO" id="GO:0005524">
    <property type="term" value="F:ATP binding"/>
    <property type="evidence" value="ECO:0007669"/>
    <property type="project" value="UniProtKB-KW"/>
</dbReference>
<evidence type="ECO:0000256" key="1">
    <source>
        <dbReference type="ARBA" id="ARBA00009427"/>
    </source>
</evidence>
<keyword evidence="3 10" id="KW-0808">Transferase</keyword>
<evidence type="ECO:0000256" key="4">
    <source>
        <dbReference type="ARBA" id="ARBA00022741"/>
    </source>
</evidence>
<comment type="catalytic activity">
    <reaction evidence="7">
        <text>dCMP + ATP = dCDP + ADP</text>
        <dbReference type="Rhea" id="RHEA:25094"/>
        <dbReference type="ChEBI" id="CHEBI:30616"/>
        <dbReference type="ChEBI" id="CHEBI:57566"/>
        <dbReference type="ChEBI" id="CHEBI:58593"/>
        <dbReference type="ChEBI" id="CHEBI:456216"/>
        <dbReference type="EC" id="2.7.4.25"/>
    </reaction>
</comment>
<evidence type="ECO:0000259" key="9">
    <source>
        <dbReference type="Pfam" id="PF02224"/>
    </source>
</evidence>
<comment type="caution">
    <text evidence="10">The sequence shown here is derived from an EMBL/GenBank/DDBJ whole genome shotgun (WGS) entry which is preliminary data.</text>
</comment>
<dbReference type="Gene3D" id="3.40.50.300">
    <property type="entry name" value="P-loop containing nucleotide triphosphate hydrolases"/>
    <property type="match status" value="1"/>
</dbReference>
<keyword evidence="4" id="KW-0547">Nucleotide-binding</keyword>
<dbReference type="CDD" id="cd02020">
    <property type="entry name" value="CMPK"/>
    <property type="match status" value="1"/>
</dbReference>
<dbReference type="InterPro" id="IPR011994">
    <property type="entry name" value="Cytidylate_kinase_dom"/>
</dbReference>
<gene>
    <name evidence="10" type="primary">cmk</name>
    <name evidence="10" type="ORF">H9872_05940</name>
</gene>
<feature type="non-terminal residue" evidence="10">
    <location>
        <position position="1"/>
    </location>
</feature>
<dbReference type="AlphaFoldDB" id="A0A9E2KCS0"/>
<accession>A0A9E2KCS0</accession>
<name>A0A9E2KCS0_9FIRM</name>
<dbReference type="GO" id="GO:0036431">
    <property type="term" value="F:dCMP kinase activity"/>
    <property type="evidence" value="ECO:0007669"/>
    <property type="project" value="InterPro"/>
</dbReference>
<comment type="catalytic activity">
    <reaction evidence="8">
        <text>CMP + ATP = CDP + ADP</text>
        <dbReference type="Rhea" id="RHEA:11600"/>
        <dbReference type="ChEBI" id="CHEBI:30616"/>
        <dbReference type="ChEBI" id="CHEBI:58069"/>
        <dbReference type="ChEBI" id="CHEBI:60377"/>
        <dbReference type="ChEBI" id="CHEBI:456216"/>
        <dbReference type="EC" id="2.7.4.25"/>
    </reaction>
</comment>
<evidence type="ECO:0000256" key="8">
    <source>
        <dbReference type="ARBA" id="ARBA00048478"/>
    </source>
</evidence>
<keyword evidence="5 10" id="KW-0418">Kinase</keyword>
<protein>
    <recommendedName>
        <fullName evidence="2">(d)CMP kinase</fullName>
        <ecNumber evidence="2">2.7.4.25</ecNumber>
    </recommendedName>
</protein>
<evidence type="ECO:0000256" key="5">
    <source>
        <dbReference type="ARBA" id="ARBA00022777"/>
    </source>
</evidence>
<dbReference type="GO" id="GO:0006139">
    <property type="term" value="P:nucleobase-containing compound metabolic process"/>
    <property type="evidence" value="ECO:0007669"/>
    <property type="project" value="InterPro"/>
</dbReference>
<dbReference type="EMBL" id="JAHLFQ010000131">
    <property type="protein sequence ID" value="MBU3804276.1"/>
    <property type="molecule type" value="Genomic_DNA"/>
</dbReference>
<dbReference type="Proteomes" id="UP000824229">
    <property type="component" value="Unassembled WGS sequence"/>
</dbReference>
<dbReference type="SUPFAM" id="SSF52540">
    <property type="entry name" value="P-loop containing nucleoside triphosphate hydrolases"/>
    <property type="match status" value="1"/>
</dbReference>